<evidence type="ECO:0000256" key="1">
    <source>
        <dbReference type="ARBA" id="ARBA00022729"/>
    </source>
</evidence>
<sequence>MNAANIVTRTLLAAAVSMMGITPAFAQSGYDDSDAEYTNPDPWEPVNRAIFSFNDTLDTYTLKPLAKTYNAVLPEMLRDGVSNVFSNLGEPRNLVNNSLQGKFHDASVDMARFLLNTTVGVGGLFDVATRAGLQRNDEDLGQTVGSWGVGSGPYIVLPLLGPTTLRDGSVRLPENYIGYTYTGQVDHVPTRNTAVGVDLLDTRAALLEQERLIRGDRYLFVRNAFLQNREYKVMDGAVEDDF</sequence>
<dbReference type="PANTHER" id="PTHR30035:SF3">
    <property type="entry name" value="INTERMEMBRANE PHOSPHOLIPID TRANSPORT SYSTEM LIPOPROTEIN MLAA"/>
    <property type="match status" value="1"/>
</dbReference>
<dbReference type="GO" id="GO:0120010">
    <property type="term" value="P:intermembrane phospholipid transfer"/>
    <property type="evidence" value="ECO:0007669"/>
    <property type="project" value="TreeGrafter"/>
</dbReference>
<dbReference type="PANTHER" id="PTHR30035">
    <property type="entry name" value="LIPOPROTEIN VACJ-RELATED"/>
    <property type="match status" value="1"/>
</dbReference>
<name>A0A0F9TSS8_9ZZZZ</name>
<dbReference type="Pfam" id="PF04333">
    <property type="entry name" value="MlaA"/>
    <property type="match status" value="1"/>
</dbReference>
<proteinExistence type="predicted"/>
<evidence type="ECO:0000313" key="2">
    <source>
        <dbReference type="EMBL" id="KKN82374.1"/>
    </source>
</evidence>
<organism evidence="2">
    <name type="scientific">marine sediment metagenome</name>
    <dbReference type="NCBI Taxonomy" id="412755"/>
    <lineage>
        <taxon>unclassified sequences</taxon>
        <taxon>metagenomes</taxon>
        <taxon>ecological metagenomes</taxon>
    </lineage>
</organism>
<gene>
    <name evidence="2" type="ORF">LCGC14_0310340</name>
</gene>
<reference evidence="2" key="1">
    <citation type="journal article" date="2015" name="Nature">
        <title>Complex archaea that bridge the gap between prokaryotes and eukaryotes.</title>
        <authorList>
            <person name="Spang A."/>
            <person name="Saw J.H."/>
            <person name="Jorgensen S.L."/>
            <person name="Zaremba-Niedzwiedzka K."/>
            <person name="Martijn J."/>
            <person name="Lind A.E."/>
            <person name="van Eijk R."/>
            <person name="Schleper C."/>
            <person name="Guy L."/>
            <person name="Ettema T.J."/>
        </authorList>
    </citation>
    <scope>NUCLEOTIDE SEQUENCE</scope>
</reference>
<dbReference type="InterPro" id="IPR007428">
    <property type="entry name" value="MlaA"/>
</dbReference>
<dbReference type="EMBL" id="LAZR01000202">
    <property type="protein sequence ID" value="KKN82374.1"/>
    <property type="molecule type" value="Genomic_DNA"/>
</dbReference>
<accession>A0A0F9TSS8</accession>
<dbReference type="AlphaFoldDB" id="A0A0F9TSS8"/>
<keyword evidence="1" id="KW-0732">Signal</keyword>
<dbReference type="GO" id="GO:0016020">
    <property type="term" value="C:membrane"/>
    <property type="evidence" value="ECO:0007669"/>
    <property type="project" value="InterPro"/>
</dbReference>
<comment type="caution">
    <text evidence="2">The sequence shown here is derived from an EMBL/GenBank/DDBJ whole genome shotgun (WGS) entry which is preliminary data.</text>
</comment>
<dbReference type="PRINTS" id="PR01805">
    <property type="entry name" value="VACJLIPOPROT"/>
</dbReference>
<protein>
    <recommendedName>
        <fullName evidence="3">VacJ-like lipoprotein</fullName>
    </recommendedName>
</protein>
<evidence type="ECO:0008006" key="3">
    <source>
        <dbReference type="Google" id="ProtNLM"/>
    </source>
</evidence>